<dbReference type="EMBL" id="JACXVP010000003">
    <property type="protein sequence ID" value="KAG5615095.1"/>
    <property type="molecule type" value="Genomic_DNA"/>
</dbReference>
<reference evidence="1 2" key="1">
    <citation type="submission" date="2020-09" db="EMBL/GenBank/DDBJ databases">
        <title>De no assembly of potato wild relative species, Solanum commersonii.</title>
        <authorList>
            <person name="Cho K."/>
        </authorList>
    </citation>
    <scope>NUCLEOTIDE SEQUENCE [LARGE SCALE GENOMIC DNA]</scope>
    <source>
        <strain evidence="1">LZ3.2</strain>
        <tissue evidence="1">Leaf</tissue>
    </source>
</reference>
<dbReference type="AlphaFoldDB" id="A0A9J5ZSW2"/>
<dbReference type="Proteomes" id="UP000824120">
    <property type="component" value="Chromosome 3"/>
</dbReference>
<accession>A0A9J5ZSW2</accession>
<dbReference type="PANTHER" id="PTHR33144:SF35">
    <property type="entry name" value="TRANSPOSASE, PTTA_EN_SPM, PLANT-RELATED"/>
    <property type="match status" value="1"/>
</dbReference>
<protein>
    <submittedName>
        <fullName evidence="1">Uncharacterized protein</fullName>
    </submittedName>
</protein>
<gene>
    <name evidence="1" type="ORF">H5410_014919</name>
</gene>
<evidence type="ECO:0000313" key="2">
    <source>
        <dbReference type="Proteomes" id="UP000824120"/>
    </source>
</evidence>
<comment type="caution">
    <text evidence="1">The sequence shown here is derived from an EMBL/GenBank/DDBJ whole genome shotgun (WGS) entry which is preliminary data.</text>
</comment>
<keyword evidence="2" id="KW-1185">Reference proteome</keyword>
<dbReference type="OrthoDB" id="1913335at2759"/>
<proteinExistence type="predicted"/>
<dbReference type="PANTHER" id="PTHR33144">
    <property type="entry name" value="OS10G0409366 PROTEIN-RELATED"/>
    <property type="match status" value="1"/>
</dbReference>
<organism evidence="1 2">
    <name type="scientific">Solanum commersonii</name>
    <name type="common">Commerson's wild potato</name>
    <name type="synonym">Commerson's nightshade</name>
    <dbReference type="NCBI Taxonomy" id="4109"/>
    <lineage>
        <taxon>Eukaryota</taxon>
        <taxon>Viridiplantae</taxon>
        <taxon>Streptophyta</taxon>
        <taxon>Embryophyta</taxon>
        <taxon>Tracheophyta</taxon>
        <taxon>Spermatophyta</taxon>
        <taxon>Magnoliopsida</taxon>
        <taxon>eudicotyledons</taxon>
        <taxon>Gunneridae</taxon>
        <taxon>Pentapetalae</taxon>
        <taxon>asterids</taxon>
        <taxon>lamiids</taxon>
        <taxon>Solanales</taxon>
        <taxon>Solanaceae</taxon>
        <taxon>Solanoideae</taxon>
        <taxon>Solaneae</taxon>
        <taxon>Solanum</taxon>
    </lineage>
</organism>
<evidence type="ECO:0000313" key="1">
    <source>
        <dbReference type="EMBL" id="KAG5615095.1"/>
    </source>
</evidence>
<sequence>MYEQQVVEKQVAEKQLQDVPSESPTVEKRGNTVMQSVHGRQECELVVLNRYNQPVGPTNVVVTMLGSFLGTLSRNVILSPLNIHNWKNMDTKKDLWGLYPGLSSNISHFSFEHFIVFTKIQNKLYKKYDIPDSAKEWALEGIKTA</sequence>
<name>A0A9J5ZSW2_SOLCO</name>